<dbReference type="InterPro" id="IPR001912">
    <property type="entry name" value="Ribosomal_uS4_N"/>
</dbReference>
<feature type="domain" description="Small ribosomal subunit protein uS4 N-terminal" evidence="9">
    <location>
        <begin position="6"/>
        <end position="106"/>
    </location>
</feature>
<dbReference type="InterPro" id="IPR005710">
    <property type="entry name" value="Ribosomal_uS4_euk/arc"/>
</dbReference>
<dbReference type="NCBIfam" id="TIGR01018">
    <property type="entry name" value="uS4_arch"/>
    <property type="match status" value="1"/>
</dbReference>
<accession>I3SZ52</accession>
<evidence type="ECO:0000259" key="9">
    <source>
        <dbReference type="SMART" id="SM01390"/>
    </source>
</evidence>
<dbReference type="GO" id="GO:0042274">
    <property type="term" value="P:ribosomal small subunit biogenesis"/>
    <property type="evidence" value="ECO:0007669"/>
    <property type="project" value="TreeGrafter"/>
</dbReference>
<dbReference type="GO" id="GO:0019843">
    <property type="term" value="F:rRNA binding"/>
    <property type="evidence" value="ECO:0007669"/>
    <property type="project" value="UniProtKB-KW"/>
</dbReference>
<dbReference type="PROSITE" id="PS50889">
    <property type="entry name" value="S4"/>
    <property type="match status" value="1"/>
</dbReference>
<dbReference type="GO" id="GO:0006412">
    <property type="term" value="P:translation"/>
    <property type="evidence" value="ECO:0007669"/>
    <property type="project" value="InterPro"/>
</dbReference>
<dbReference type="PANTHER" id="PTHR11831:SF5">
    <property type="entry name" value="40S RIBOSOMAL PROTEIN S9"/>
    <property type="match status" value="1"/>
</dbReference>
<evidence type="ECO:0000256" key="1">
    <source>
        <dbReference type="ARBA" id="ARBA00007465"/>
    </source>
</evidence>
<keyword evidence="3 6" id="KW-0694">RNA-binding</keyword>
<keyword evidence="2" id="KW-0699">rRNA-binding</keyword>
<dbReference type="InterPro" id="IPR022801">
    <property type="entry name" value="Ribosomal_uS4"/>
</dbReference>
<sequence>MGKNYRNYGKTSKSPRRPYEKERLDKELKLCGEYGLRNKREVHRVSFALSKIRSVARTLMTLPDKDPKRLFEGTALLRRLTRLGILSESEQKLDYILGLTVEKFLDRRLQTRVFQSGLALSIHHARCLIKQRHIRVGKRMVDCPSFVVRQESEKVIEFALTSPFGAGRPGRKKRKAIKNKKEKGDDAGDEDI</sequence>
<proteinExistence type="evidence at transcript level"/>
<name>I3SZ52_LOTJA</name>
<dbReference type="EMBL" id="BT145750">
    <property type="protein sequence ID" value="AFK45544.1"/>
    <property type="molecule type" value="mRNA"/>
</dbReference>
<evidence type="ECO:0000256" key="7">
    <source>
        <dbReference type="SAM" id="MobiDB-lite"/>
    </source>
</evidence>
<dbReference type="SUPFAM" id="SSF55174">
    <property type="entry name" value="Alpha-L RNA-binding motif"/>
    <property type="match status" value="1"/>
</dbReference>
<dbReference type="PANTHER" id="PTHR11831">
    <property type="entry name" value="30S 40S RIBOSOMAL PROTEIN"/>
    <property type="match status" value="1"/>
</dbReference>
<feature type="region of interest" description="Disordered" evidence="7">
    <location>
        <begin position="1"/>
        <end position="20"/>
    </location>
</feature>
<feature type="domain" description="RNA-binding S4" evidence="8">
    <location>
        <begin position="107"/>
        <end position="182"/>
    </location>
</feature>
<dbReference type="InterPro" id="IPR036986">
    <property type="entry name" value="S4_RNA-bd_sf"/>
</dbReference>
<evidence type="ECO:0000259" key="8">
    <source>
        <dbReference type="SMART" id="SM00363"/>
    </source>
</evidence>
<dbReference type="SMART" id="SM00363">
    <property type="entry name" value="S4"/>
    <property type="match status" value="1"/>
</dbReference>
<keyword evidence="5" id="KW-0687">Ribonucleoprotein</keyword>
<evidence type="ECO:0000256" key="5">
    <source>
        <dbReference type="ARBA" id="ARBA00023274"/>
    </source>
</evidence>
<protein>
    <submittedName>
        <fullName evidence="10">Uncharacterized protein</fullName>
    </submittedName>
</protein>
<comment type="similarity">
    <text evidence="1">Belongs to the universal ribosomal protein uS4 family.</text>
</comment>
<dbReference type="Gene3D" id="3.10.290.10">
    <property type="entry name" value="RNA-binding S4 domain"/>
    <property type="match status" value="1"/>
</dbReference>
<dbReference type="Pfam" id="PF01479">
    <property type="entry name" value="S4"/>
    <property type="match status" value="1"/>
</dbReference>
<dbReference type="AlphaFoldDB" id="I3SZ52"/>
<keyword evidence="4" id="KW-0689">Ribosomal protein</keyword>
<feature type="compositionally biased region" description="Basic residues" evidence="7">
    <location>
        <begin position="169"/>
        <end position="181"/>
    </location>
</feature>
<dbReference type="NCBIfam" id="NF003139">
    <property type="entry name" value="PRK04051.1"/>
    <property type="match status" value="1"/>
</dbReference>
<dbReference type="GO" id="GO:0022627">
    <property type="term" value="C:cytosolic small ribosomal subunit"/>
    <property type="evidence" value="ECO:0007669"/>
    <property type="project" value="TreeGrafter"/>
</dbReference>
<organism evidence="10">
    <name type="scientific">Lotus japonicus</name>
    <name type="common">Lotus corniculatus var. japonicus</name>
    <dbReference type="NCBI Taxonomy" id="34305"/>
    <lineage>
        <taxon>Eukaryota</taxon>
        <taxon>Viridiplantae</taxon>
        <taxon>Streptophyta</taxon>
        <taxon>Embryophyta</taxon>
        <taxon>Tracheophyta</taxon>
        <taxon>Spermatophyta</taxon>
        <taxon>Magnoliopsida</taxon>
        <taxon>eudicotyledons</taxon>
        <taxon>Gunneridae</taxon>
        <taxon>Pentapetalae</taxon>
        <taxon>rosids</taxon>
        <taxon>fabids</taxon>
        <taxon>Fabales</taxon>
        <taxon>Fabaceae</taxon>
        <taxon>Papilionoideae</taxon>
        <taxon>50 kb inversion clade</taxon>
        <taxon>NPAAA clade</taxon>
        <taxon>Hologalegina</taxon>
        <taxon>robinioid clade</taxon>
        <taxon>Loteae</taxon>
        <taxon>Lotus</taxon>
    </lineage>
</organism>
<dbReference type="GO" id="GO:0003735">
    <property type="term" value="F:structural constituent of ribosome"/>
    <property type="evidence" value="ECO:0007669"/>
    <property type="project" value="InterPro"/>
</dbReference>
<evidence type="ECO:0000313" key="10">
    <source>
        <dbReference type="EMBL" id="AFK45544.1"/>
    </source>
</evidence>
<feature type="region of interest" description="Disordered" evidence="7">
    <location>
        <begin position="163"/>
        <end position="192"/>
    </location>
</feature>
<evidence type="ECO:0000256" key="6">
    <source>
        <dbReference type="PROSITE-ProRule" id="PRU00182"/>
    </source>
</evidence>
<evidence type="ECO:0000256" key="2">
    <source>
        <dbReference type="ARBA" id="ARBA00022730"/>
    </source>
</evidence>
<reference evidence="10" key="1">
    <citation type="submission" date="2012-05" db="EMBL/GenBank/DDBJ databases">
        <authorList>
            <person name="Krishnakumar V."/>
            <person name="Cheung F."/>
            <person name="Xiao Y."/>
            <person name="Chan A."/>
            <person name="Moskal W.A."/>
            <person name="Town C.D."/>
        </authorList>
    </citation>
    <scope>NUCLEOTIDE SEQUENCE</scope>
</reference>
<dbReference type="CDD" id="cd00165">
    <property type="entry name" value="S4"/>
    <property type="match status" value="1"/>
</dbReference>
<dbReference type="InterPro" id="IPR002942">
    <property type="entry name" value="S4_RNA-bd"/>
</dbReference>
<dbReference type="SMART" id="SM01390">
    <property type="entry name" value="Ribosomal_S4"/>
    <property type="match status" value="1"/>
</dbReference>
<evidence type="ECO:0000256" key="4">
    <source>
        <dbReference type="ARBA" id="ARBA00022980"/>
    </source>
</evidence>
<evidence type="ECO:0000256" key="3">
    <source>
        <dbReference type="ARBA" id="ARBA00022884"/>
    </source>
</evidence>
<dbReference type="Pfam" id="PF00163">
    <property type="entry name" value="Ribosomal_S4"/>
    <property type="match status" value="1"/>
</dbReference>